<keyword evidence="9" id="KW-1185">Reference proteome</keyword>
<dbReference type="AlphaFoldDB" id="A0A6A7C675"/>
<reference evidence="8" key="1">
    <citation type="journal article" date="2020" name="Stud. Mycol.">
        <title>101 Dothideomycetes genomes: a test case for predicting lifestyles and emergence of pathogens.</title>
        <authorList>
            <person name="Haridas S."/>
            <person name="Albert R."/>
            <person name="Binder M."/>
            <person name="Bloem J."/>
            <person name="Labutti K."/>
            <person name="Salamov A."/>
            <person name="Andreopoulos B."/>
            <person name="Baker S."/>
            <person name="Barry K."/>
            <person name="Bills G."/>
            <person name="Bluhm B."/>
            <person name="Cannon C."/>
            <person name="Castanera R."/>
            <person name="Culley D."/>
            <person name="Daum C."/>
            <person name="Ezra D."/>
            <person name="Gonzalez J."/>
            <person name="Henrissat B."/>
            <person name="Kuo A."/>
            <person name="Liang C."/>
            <person name="Lipzen A."/>
            <person name="Lutzoni F."/>
            <person name="Magnuson J."/>
            <person name="Mondo S."/>
            <person name="Nolan M."/>
            <person name="Ohm R."/>
            <person name="Pangilinan J."/>
            <person name="Park H.-J."/>
            <person name="Ramirez L."/>
            <person name="Alfaro M."/>
            <person name="Sun H."/>
            <person name="Tritt A."/>
            <person name="Yoshinaga Y."/>
            <person name="Zwiers L.-H."/>
            <person name="Turgeon B."/>
            <person name="Goodwin S."/>
            <person name="Spatafora J."/>
            <person name="Crous P."/>
            <person name="Grigoriev I."/>
        </authorList>
    </citation>
    <scope>NUCLEOTIDE SEQUENCE</scope>
    <source>
        <strain evidence="8">CBS 480.64</strain>
    </source>
</reference>
<evidence type="ECO:0000256" key="4">
    <source>
        <dbReference type="ARBA" id="ARBA00023136"/>
    </source>
</evidence>
<gene>
    <name evidence="8" type="ORF">K470DRAFT_213417</name>
</gene>
<keyword evidence="4" id="KW-0472">Membrane</keyword>
<evidence type="ECO:0000256" key="3">
    <source>
        <dbReference type="ARBA" id="ARBA00023034"/>
    </source>
</evidence>
<dbReference type="GO" id="GO:0006891">
    <property type="term" value="P:intra-Golgi vesicle-mediated transport"/>
    <property type="evidence" value="ECO:0007669"/>
    <property type="project" value="InterPro"/>
</dbReference>
<dbReference type="PANTHER" id="PTHR13228">
    <property type="entry name" value="CONSERVED OLIGOMERIC GOLGI COMPLEX COMPONENT 5"/>
    <property type="match status" value="1"/>
</dbReference>
<evidence type="ECO:0000256" key="1">
    <source>
        <dbReference type="ARBA" id="ARBA00004395"/>
    </source>
</evidence>
<evidence type="ECO:0000256" key="2">
    <source>
        <dbReference type="ARBA" id="ARBA00020974"/>
    </source>
</evidence>
<dbReference type="InterPro" id="IPR048485">
    <property type="entry name" value="COG5_helical"/>
</dbReference>
<dbReference type="OrthoDB" id="18786at2759"/>
<dbReference type="InterPro" id="IPR049176">
    <property type="entry name" value="COG5_N"/>
</dbReference>
<feature type="coiled-coil region" evidence="5">
    <location>
        <begin position="78"/>
        <end position="105"/>
    </location>
</feature>
<evidence type="ECO:0000313" key="8">
    <source>
        <dbReference type="EMBL" id="KAF2862188.1"/>
    </source>
</evidence>
<proteinExistence type="predicted"/>
<dbReference type="InterPro" id="IPR019465">
    <property type="entry name" value="Cog5"/>
</dbReference>
<keyword evidence="3" id="KW-0333">Golgi apparatus</keyword>
<accession>A0A6A7C675</accession>
<name>A0A6A7C675_9PEZI</name>
<feature type="domain" description="Conserved oligomeric Golgi complex subunit 5 N-terminal" evidence="6">
    <location>
        <begin position="13"/>
        <end position="143"/>
    </location>
</feature>
<dbReference type="Proteomes" id="UP000799421">
    <property type="component" value="Unassembled WGS sequence"/>
</dbReference>
<protein>
    <recommendedName>
        <fullName evidence="2">Conserved oligomeric Golgi complex subunit 5</fullName>
    </recommendedName>
</protein>
<sequence>MASEQQYIDYATFTSPDFSPSAYANRLVLQTNNAQDATVDLSTPLSRVLFDVQEVDTLIDTLTTTHALPLITETKAQNEAGQRIVSEAERQIAELKESYARLERDVIERHEAAERSRLAAERMVATLRLGRNIQRGLQLAKRLDGHVGEGNMLPAARALVEFKQLAPGLEGVHLAKALREEVVSPAERSLLARAQQIVREFSMSNLVTASGQTFAQVEGTKARTTDALQALHFLSPKLVTTALQGYINTALTASLAALTRALATLPTLDKTLLEISARCQNVVALEALLESTSPPDSTSSSNNLLQPLLQHLDTQSLPSYFWRSMSDQMAPRVGEILARGGVSARTLRSSKAKVREAIRDCIHRGSRLPGDGAKEGGNWEREAAVMVGAIVGAIDRGR</sequence>
<dbReference type="PANTHER" id="PTHR13228:SF3">
    <property type="entry name" value="CONSERVED OLIGOMERIC GOLGI COMPLEX SUBUNIT 5"/>
    <property type="match status" value="1"/>
</dbReference>
<dbReference type="EMBL" id="MU005967">
    <property type="protein sequence ID" value="KAF2862188.1"/>
    <property type="molecule type" value="Genomic_DNA"/>
</dbReference>
<evidence type="ECO:0000256" key="5">
    <source>
        <dbReference type="SAM" id="Coils"/>
    </source>
</evidence>
<dbReference type="GO" id="GO:0017119">
    <property type="term" value="C:Golgi transport complex"/>
    <property type="evidence" value="ECO:0007669"/>
    <property type="project" value="InterPro"/>
</dbReference>
<evidence type="ECO:0000259" key="7">
    <source>
        <dbReference type="Pfam" id="PF20649"/>
    </source>
</evidence>
<keyword evidence="5" id="KW-0175">Coiled coil</keyword>
<dbReference type="GO" id="GO:0000139">
    <property type="term" value="C:Golgi membrane"/>
    <property type="evidence" value="ECO:0007669"/>
    <property type="project" value="UniProtKB-SubCell"/>
</dbReference>
<dbReference type="Pfam" id="PF10392">
    <property type="entry name" value="COG5_N"/>
    <property type="match status" value="1"/>
</dbReference>
<evidence type="ECO:0000313" key="9">
    <source>
        <dbReference type="Proteomes" id="UP000799421"/>
    </source>
</evidence>
<organism evidence="8 9">
    <name type="scientific">Piedraia hortae CBS 480.64</name>
    <dbReference type="NCBI Taxonomy" id="1314780"/>
    <lineage>
        <taxon>Eukaryota</taxon>
        <taxon>Fungi</taxon>
        <taxon>Dikarya</taxon>
        <taxon>Ascomycota</taxon>
        <taxon>Pezizomycotina</taxon>
        <taxon>Dothideomycetes</taxon>
        <taxon>Dothideomycetidae</taxon>
        <taxon>Capnodiales</taxon>
        <taxon>Piedraiaceae</taxon>
        <taxon>Piedraia</taxon>
    </lineage>
</organism>
<comment type="subcellular location">
    <subcellularLocation>
        <location evidence="1">Golgi apparatus membrane</location>
        <topology evidence="1">Peripheral membrane protein</topology>
    </subcellularLocation>
</comment>
<evidence type="ECO:0000259" key="6">
    <source>
        <dbReference type="Pfam" id="PF10392"/>
    </source>
</evidence>
<feature type="domain" description="Conserved oligomeric Golgi complex subunit 5 helical" evidence="7">
    <location>
        <begin position="187"/>
        <end position="361"/>
    </location>
</feature>
<dbReference type="Pfam" id="PF20649">
    <property type="entry name" value="COG5_C"/>
    <property type="match status" value="1"/>
</dbReference>